<dbReference type="OrthoDB" id="14196at2"/>
<dbReference type="SUPFAM" id="SSF54534">
    <property type="entry name" value="FKBP-like"/>
    <property type="match status" value="1"/>
</dbReference>
<dbReference type="Pfam" id="PF13145">
    <property type="entry name" value="Rotamase_2"/>
    <property type="match status" value="1"/>
</dbReference>
<dbReference type="Gene3D" id="1.10.4030.10">
    <property type="entry name" value="Porin chaperone SurA, peptide-binding domain"/>
    <property type="match status" value="1"/>
</dbReference>
<dbReference type="SUPFAM" id="SSF109998">
    <property type="entry name" value="Triger factor/SurA peptide-binding domain-like"/>
    <property type="match status" value="1"/>
</dbReference>
<evidence type="ECO:0000256" key="5">
    <source>
        <dbReference type="ARBA" id="ARBA00023235"/>
    </source>
</evidence>
<dbReference type="PANTHER" id="PTHR47245">
    <property type="entry name" value="PEPTIDYLPROLYL ISOMERASE"/>
    <property type="match status" value="1"/>
</dbReference>
<keyword evidence="3 6" id="KW-0732">Signal</keyword>
<dbReference type="GO" id="GO:0003755">
    <property type="term" value="F:peptidyl-prolyl cis-trans isomerase activity"/>
    <property type="evidence" value="ECO:0007669"/>
    <property type="project" value="UniProtKB-KW"/>
</dbReference>
<dbReference type="AlphaFoldDB" id="A0A0U5AN28"/>
<feature type="chain" id="PRO_5006854873" description="peptidylprolyl isomerase" evidence="6">
    <location>
        <begin position="25"/>
        <end position="295"/>
    </location>
</feature>
<reference evidence="8 9" key="1">
    <citation type="journal article" date="2016" name="Int. J. Syst. Evol. Microbiol.">
        <title>Caldimicrobium thiodismutans sp. nov., a sulfur-disproportionating bacterium isolated from a hot spring, and emended description of the genus Caldimicrobium.</title>
        <authorList>
            <person name="Kojima H."/>
            <person name="Umezawa K."/>
            <person name="Fukui M."/>
        </authorList>
    </citation>
    <scope>NUCLEOTIDE SEQUENCE [LARGE SCALE GENOMIC DNA]</scope>
    <source>
        <strain evidence="8 9">TF1</strain>
    </source>
</reference>
<dbReference type="Pfam" id="PF13624">
    <property type="entry name" value="SurA_N_3"/>
    <property type="match status" value="1"/>
</dbReference>
<dbReference type="STRING" id="1653476.THC_1081"/>
<evidence type="ECO:0000256" key="4">
    <source>
        <dbReference type="ARBA" id="ARBA00023110"/>
    </source>
</evidence>
<gene>
    <name evidence="8" type="ORF">THC_1081</name>
</gene>
<accession>A0A0U5AN28</accession>
<evidence type="ECO:0000259" key="7">
    <source>
        <dbReference type="Pfam" id="PF13145"/>
    </source>
</evidence>
<name>A0A0U5AN28_9BACT</name>
<dbReference type="PANTHER" id="PTHR47245:SF1">
    <property type="entry name" value="FOLDASE PROTEIN PRSA"/>
    <property type="match status" value="1"/>
</dbReference>
<proteinExistence type="predicted"/>
<evidence type="ECO:0000256" key="6">
    <source>
        <dbReference type="SAM" id="SignalP"/>
    </source>
</evidence>
<dbReference type="InterPro" id="IPR000297">
    <property type="entry name" value="PPIase_PpiC"/>
</dbReference>
<organism evidence="8 9">
    <name type="scientific">Caldimicrobium thiodismutans</name>
    <dbReference type="NCBI Taxonomy" id="1653476"/>
    <lineage>
        <taxon>Bacteria</taxon>
        <taxon>Pseudomonadati</taxon>
        <taxon>Thermodesulfobacteriota</taxon>
        <taxon>Thermodesulfobacteria</taxon>
        <taxon>Thermodesulfobacteriales</taxon>
        <taxon>Thermodesulfobacteriaceae</taxon>
        <taxon>Caldimicrobium</taxon>
    </lineage>
</organism>
<dbReference type="InterPro" id="IPR027304">
    <property type="entry name" value="Trigger_fact/SurA_dom_sf"/>
</dbReference>
<dbReference type="Gene3D" id="3.10.50.40">
    <property type="match status" value="1"/>
</dbReference>
<dbReference type="RefSeq" id="WP_068514425.1">
    <property type="nucleotide sequence ID" value="NZ_AP014945.1"/>
</dbReference>
<dbReference type="KEGG" id="cthi:THC_1081"/>
<dbReference type="EC" id="5.2.1.8" evidence="2"/>
<dbReference type="InterPro" id="IPR046357">
    <property type="entry name" value="PPIase_dom_sf"/>
</dbReference>
<feature type="signal peptide" evidence="6">
    <location>
        <begin position="1"/>
        <end position="24"/>
    </location>
</feature>
<keyword evidence="4" id="KW-0697">Rotamase</keyword>
<feature type="domain" description="PpiC" evidence="7">
    <location>
        <begin position="145"/>
        <end position="263"/>
    </location>
</feature>
<evidence type="ECO:0000313" key="8">
    <source>
        <dbReference type="EMBL" id="BAU23460.1"/>
    </source>
</evidence>
<comment type="catalytic activity">
    <reaction evidence="1">
        <text>[protein]-peptidylproline (omega=180) = [protein]-peptidylproline (omega=0)</text>
        <dbReference type="Rhea" id="RHEA:16237"/>
        <dbReference type="Rhea" id="RHEA-COMP:10747"/>
        <dbReference type="Rhea" id="RHEA-COMP:10748"/>
        <dbReference type="ChEBI" id="CHEBI:83833"/>
        <dbReference type="ChEBI" id="CHEBI:83834"/>
        <dbReference type="EC" id="5.2.1.8"/>
    </reaction>
</comment>
<evidence type="ECO:0000256" key="1">
    <source>
        <dbReference type="ARBA" id="ARBA00000971"/>
    </source>
</evidence>
<dbReference type="InterPro" id="IPR050245">
    <property type="entry name" value="PrsA_foldase"/>
</dbReference>
<keyword evidence="5" id="KW-0413">Isomerase</keyword>
<evidence type="ECO:0000256" key="2">
    <source>
        <dbReference type="ARBA" id="ARBA00013194"/>
    </source>
</evidence>
<evidence type="ECO:0000256" key="3">
    <source>
        <dbReference type="ARBA" id="ARBA00022729"/>
    </source>
</evidence>
<sequence>MHLLSIIFLSLLLFFASKGFSAQAINKIVAIVGDEILTLYELDQMGEPYYQKFIKPETSPEEAEAIKNKIRRDLLDQWIEDTVIGLEAKKYGIKVTDAELNEYLKEELKQAEAQGLNLAEVKEKLKDRLMKIKFIHLTVREKIAIPEEELKKAYEIKIKNFDPTPKYQLEILLIKEDLLVKDLYEQILKGKSFQEIYQANREQTLYFREIFKEEEIDKNILQELKKLKPGEVTEPLKRGEAFQIIRLIKKEEGQPPAYEEVKKELYEELFQKKAQEYLEKWIKELKETKFVKVYL</sequence>
<dbReference type="EMBL" id="AP014945">
    <property type="protein sequence ID" value="BAU23460.1"/>
    <property type="molecule type" value="Genomic_DNA"/>
</dbReference>
<reference evidence="9" key="2">
    <citation type="journal article" date="2016" name="Int. J. Syst. Evol. Microbiol.">
        <title>Caldimicrobium thiodismutans sp. nov., a sulfur-disproportionating bacterium isolated from a hot spring.</title>
        <authorList>
            <person name="Kojima H."/>
            <person name="Umezawa K."/>
            <person name="Fukui M."/>
        </authorList>
    </citation>
    <scope>NUCLEOTIDE SEQUENCE [LARGE SCALE GENOMIC DNA]</scope>
    <source>
        <strain evidence="9">TF1</strain>
    </source>
</reference>
<evidence type="ECO:0000313" key="9">
    <source>
        <dbReference type="Proteomes" id="UP000068196"/>
    </source>
</evidence>
<keyword evidence="9" id="KW-1185">Reference proteome</keyword>
<dbReference type="Proteomes" id="UP000068196">
    <property type="component" value="Chromosome"/>
</dbReference>
<protein>
    <recommendedName>
        <fullName evidence="2">peptidylprolyl isomerase</fullName>
        <ecNumber evidence="2">5.2.1.8</ecNumber>
    </recommendedName>
</protein>